<comment type="caution">
    <text evidence="4">The sequence shown here is derived from an EMBL/GenBank/DDBJ whole genome shotgun (WGS) entry which is preliminary data.</text>
</comment>
<keyword evidence="5" id="KW-1185">Reference proteome</keyword>
<proteinExistence type="predicted"/>
<dbReference type="InterPro" id="IPR050469">
    <property type="entry name" value="Diguanylate_Cyclase"/>
</dbReference>
<dbReference type="SUPFAM" id="SSF55073">
    <property type="entry name" value="Nucleotide cyclase"/>
    <property type="match status" value="1"/>
</dbReference>
<dbReference type="InterPro" id="IPR043128">
    <property type="entry name" value="Rev_trsase/Diguanyl_cyclase"/>
</dbReference>
<name>A0ABV2HBE5_9HYPH</name>
<dbReference type="SMART" id="SM00267">
    <property type="entry name" value="GGDEF"/>
    <property type="match status" value="1"/>
</dbReference>
<evidence type="ECO:0000256" key="1">
    <source>
        <dbReference type="ARBA" id="ARBA00012528"/>
    </source>
</evidence>
<sequence>MPKAIVASPRAGIIQSSLRDECDQAARYGGEELLVLLRDTDEQEAAVVAEQIRSRVEAASLPNPQSATGSYVTVSIGISVTLQEDPLITADTFHRQADEALYRAKQGGVIGFRFTAASIRLEHSSGSASSPARVVGAVSTA</sequence>
<dbReference type="Gene3D" id="3.30.70.270">
    <property type="match status" value="1"/>
</dbReference>
<dbReference type="Pfam" id="PF00990">
    <property type="entry name" value="GGDEF"/>
    <property type="match status" value="1"/>
</dbReference>
<reference evidence="4 5" key="1">
    <citation type="submission" date="2024-06" db="EMBL/GenBank/DDBJ databases">
        <title>Genomic Encyclopedia of Type Strains, Phase IV (KMG-IV): sequencing the most valuable type-strain genomes for metagenomic binning, comparative biology and taxonomic classification.</title>
        <authorList>
            <person name="Goeker M."/>
        </authorList>
    </citation>
    <scope>NUCLEOTIDE SEQUENCE [LARGE SCALE GENOMIC DNA]</scope>
    <source>
        <strain evidence="4 5">DSM 105042</strain>
    </source>
</reference>
<gene>
    <name evidence="4" type="ORF">ABID21_004005</name>
</gene>
<evidence type="ECO:0000256" key="2">
    <source>
        <dbReference type="ARBA" id="ARBA00034247"/>
    </source>
</evidence>
<organism evidence="4 5">
    <name type="scientific">Pseudorhizobium tarimense</name>
    <dbReference type="NCBI Taxonomy" id="1079109"/>
    <lineage>
        <taxon>Bacteria</taxon>
        <taxon>Pseudomonadati</taxon>
        <taxon>Pseudomonadota</taxon>
        <taxon>Alphaproteobacteria</taxon>
        <taxon>Hyphomicrobiales</taxon>
        <taxon>Rhizobiaceae</taxon>
        <taxon>Rhizobium/Agrobacterium group</taxon>
        <taxon>Pseudorhizobium</taxon>
    </lineage>
</organism>
<dbReference type="EC" id="2.7.7.65" evidence="1"/>
<protein>
    <recommendedName>
        <fullName evidence="1">diguanylate cyclase</fullName>
        <ecNumber evidence="1">2.7.7.65</ecNumber>
    </recommendedName>
</protein>
<feature type="domain" description="GGDEF" evidence="3">
    <location>
        <begin position="1"/>
        <end position="117"/>
    </location>
</feature>
<accession>A0ABV2HBE5</accession>
<dbReference type="PANTHER" id="PTHR45138:SF9">
    <property type="entry name" value="DIGUANYLATE CYCLASE DGCM-RELATED"/>
    <property type="match status" value="1"/>
</dbReference>
<dbReference type="InterPro" id="IPR000160">
    <property type="entry name" value="GGDEF_dom"/>
</dbReference>
<dbReference type="EMBL" id="JBEPLJ010000017">
    <property type="protein sequence ID" value="MET3587873.1"/>
    <property type="molecule type" value="Genomic_DNA"/>
</dbReference>
<dbReference type="NCBIfam" id="TIGR00254">
    <property type="entry name" value="GGDEF"/>
    <property type="match status" value="1"/>
</dbReference>
<dbReference type="Proteomes" id="UP001549031">
    <property type="component" value="Unassembled WGS sequence"/>
</dbReference>
<dbReference type="PANTHER" id="PTHR45138">
    <property type="entry name" value="REGULATORY COMPONENTS OF SENSORY TRANSDUCTION SYSTEM"/>
    <property type="match status" value="1"/>
</dbReference>
<evidence type="ECO:0000313" key="4">
    <source>
        <dbReference type="EMBL" id="MET3587873.1"/>
    </source>
</evidence>
<comment type="catalytic activity">
    <reaction evidence="2">
        <text>2 GTP = 3',3'-c-di-GMP + 2 diphosphate</text>
        <dbReference type="Rhea" id="RHEA:24898"/>
        <dbReference type="ChEBI" id="CHEBI:33019"/>
        <dbReference type="ChEBI" id="CHEBI:37565"/>
        <dbReference type="ChEBI" id="CHEBI:58805"/>
        <dbReference type="EC" id="2.7.7.65"/>
    </reaction>
</comment>
<dbReference type="PROSITE" id="PS50887">
    <property type="entry name" value="GGDEF"/>
    <property type="match status" value="1"/>
</dbReference>
<evidence type="ECO:0000259" key="3">
    <source>
        <dbReference type="PROSITE" id="PS50887"/>
    </source>
</evidence>
<dbReference type="CDD" id="cd01949">
    <property type="entry name" value="GGDEF"/>
    <property type="match status" value="1"/>
</dbReference>
<dbReference type="InterPro" id="IPR029787">
    <property type="entry name" value="Nucleotide_cyclase"/>
</dbReference>
<evidence type="ECO:0000313" key="5">
    <source>
        <dbReference type="Proteomes" id="UP001549031"/>
    </source>
</evidence>